<feature type="non-terminal residue" evidence="1">
    <location>
        <position position="32"/>
    </location>
</feature>
<accession>A0A381YP46</accession>
<dbReference type="AlphaFoldDB" id="A0A381YP46"/>
<protein>
    <submittedName>
        <fullName evidence="1">Uncharacterized protein</fullName>
    </submittedName>
</protein>
<reference evidence="1" key="1">
    <citation type="submission" date="2018-05" db="EMBL/GenBank/DDBJ databases">
        <authorList>
            <person name="Lanie J.A."/>
            <person name="Ng W.-L."/>
            <person name="Kazmierczak K.M."/>
            <person name="Andrzejewski T.M."/>
            <person name="Davidsen T.M."/>
            <person name="Wayne K.J."/>
            <person name="Tettelin H."/>
            <person name="Glass J.I."/>
            <person name="Rusch D."/>
            <person name="Podicherti R."/>
            <person name="Tsui H.-C.T."/>
            <person name="Winkler M.E."/>
        </authorList>
    </citation>
    <scope>NUCLEOTIDE SEQUENCE</scope>
</reference>
<organism evidence="1">
    <name type="scientific">marine metagenome</name>
    <dbReference type="NCBI Taxonomy" id="408172"/>
    <lineage>
        <taxon>unclassified sequences</taxon>
        <taxon>metagenomes</taxon>
        <taxon>ecological metagenomes</taxon>
    </lineage>
</organism>
<name>A0A381YP46_9ZZZZ</name>
<gene>
    <name evidence="1" type="ORF">METZ01_LOCUS131255</name>
</gene>
<dbReference type="EMBL" id="UINC01018626">
    <property type="protein sequence ID" value="SVA78401.1"/>
    <property type="molecule type" value="Genomic_DNA"/>
</dbReference>
<proteinExistence type="predicted"/>
<sequence>MSGRVTFGDQHLGDRAVSGCFYGDFHFHGFHD</sequence>
<evidence type="ECO:0000313" key="1">
    <source>
        <dbReference type="EMBL" id="SVA78401.1"/>
    </source>
</evidence>